<evidence type="ECO:0000313" key="2">
    <source>
        <dbReference type="EMBL" id="KAF9517315.1"/>
    </source>
</evidence>
<keyword evidence="3" id="KW-1185">Reference proteome</keyword>
<feature type="region of interest" description="Disordered" evidence="1">
    <location>
        <begin position="55"/>
        <end position="80"/>
    </location>
</feature>
<dbReference type="Proteomes" id="UP000886523">
    <property type="component" value="Unassembled WGS sequence"/>
</dbReference>
<evidence type="ECO:0000313" key="3">
    <source>
        <dbReference type="Proteomes" id="UP000886523"/>
    </source>
</evidence>
<protein>
    <submittedName>
        <fullName evidence="2">Uncharacterized protein</fullName>
    </submittedName>
</protein>
<gene>
    <name evidence="2" type="ORF">BS47DRAFT_1359616</name>
</gene>
<organism evidence="2 3">
    <name type="scientific">Hydnum rufescens UP504</name>
    <dbReference type="NCBI Taxonomy" id="1448309"/>
    <lineage>
        <taxon>Eukaryota</taxon>
        <taxon>Fungi</taxon>
        <taxon>Dikarya</taxon>
        <taxon>Basidiomycota</taxon>
        <taxon>Agaricomycotina</taxon>
        <taxon>Agaricomycetes</taxon>
        <taxon>Cantharellales</taxon>
        <taxon>Hydnaceae</taxon>
        <taxon>Hydnum</taxon>
    </lineage>
</organism>
<feature type="compositionally biased region" description="Polar residues" evidence="1">
    <location>
        <begin position="120"/>
        <end position="136"/>
    </location>
</feature>
<name>A0A9P6E0P5_9AGAM</name>
<dbReference type="EMBL" id="MU128932">
    <property type="protein sequence ID" value="KAF9517315.1"/>
    <property type="molecule type" value="Genomic_DNA"/>
</dbReference>
<reference evidence="2" key="1">
    <citation type="journal article" date="2020" name="Nat. Commun.">
        <title>Large-scale genome sequencing of mycorrhizal fungi provides insights into the early evolution of symbiotic traits.</title>
        <authorList>
            <person name="Miyauchi S."/>
            <person name="Kiss E."/>
            <person name="Kuo A."/>
            <person name="Drula E."/>
            <person name="Kohler A."/>
            <person name="Sanchez-Garcia M."/>
            <person name="Morin E."/>
            <person name="Andreopoulos B."/>
            <person name="Barry K.W."/>
            <person name="Bonito G."/>
            <person name="Buee M."/>
            <person name="Carver A."/>
            <person name="Chen C."/>
            <person name="Cichocki N."/>
            <person name="Clum A."/>
            <person name="Culley D."/>
            <person name="Crous P.W."/>
            <person name="Fauchery L."/>
            <person name="Girlanda M."/>
            <person name="Hayes R.D."/>
            <person name="Keri Z."/>
            <person name="LaButti K."/>
            <person name="Lipzen A."/>
            <person name="Lombard V."/>
            <person name="Magnuson J."/>
            <person name="Maillard F."/>
            <person name="Murat C."/>
            <person name="Nolan M."/>
            <person name="Ohm R.A."/>
            <person name="Pangilinan J."/>
            <person name="Pereira M.F."/>
            <person name="Perotto S."/>
            <person name="Peter M."/>
            <person name="Pfister S."/>
            <person name="Riley R."/>
            <person name="Sitrit Y."/>
            <person name="Stielow J.B."/>
            <person name="Szollosi G."/>
            <person name="Zifcakova L."/>
            <person name="Stursova M."/>
            <person name="Spatafora J.W."/>
            <person name="Tedersoo L."/>
            <person name="Vaario L.M."/>
            <person name="Yamada A."/>
            <person name="Yan M."/>
            <person name="Wang P."/>
            <person name="Xu J."/>
            <person name="Bruns T."/>
            <person name="Baldrian P."/>
            <person name="Vilgalys R."/>
            <person name="Dunand C."/>
            <person name="Henrissat B."/>
            <person name="Grigoriev I.V."/>
            <person name="Hibbett D."/>
            <person name="Nagy L.G."/>
            <person name="Martin F.M."/>
        </authorList>
    </citation>
    <scope>NUCLEOTIDE SEQUENCE</scope>
    <source>
        <strain evidence="2">UP504</strain>
    </source>
</reference>
<comment type="caution">
    <text evidence="2">The sequence shown here is derived from an EMBL/GenBank/DDBJ whole genome shotgun (WGS) entry which is preliminary data.</text>
</comment>
<sequence>MVPHTHFGGYLHRTKFEMNMHSHPIQEPSAPTPAIYMTTDEIWYHTPAVVLSPTTKPHPKQAQMKPRVKTKHVQPPKGSAPEHFKIQCLFPLRNPTQGSRDEGQGETWMCVGSFFHHKTQQGPEQNTGTRTATQDPDPQVSAAHMTTNRIWCHTPALVPSLCKNLLDEDMDEPPA</sequence>
<evidence type="ECO:0000256" key="1">
    <source>
        <dbReference type="SAM" id="MobiDB-lite"/>
    </source>
</evidence>
<proteinExistence type="predicted"/>
<feature type="region of interest" description="Disordered" evidence="1">
    <location>
        <begin position="118"/>
        <end position="140"/>
    </location>
</feature>
<dbReference type="AlphaFoldDB" id="A0A9P6E0P5"/>
<accession>A0A9P6E0P5</accession>